<organism evidence="1 2">
    <name type="scientific">Neophaeococcomyces mojaviensis</name>
    <dbReference type="NCBI Taxonomy" id="3383035"/>
    <lineage>
        <taxon>Eukaryota</taxon>
        <taxon>Fungi</taxon>
        <taxon>Dikarya</taxon>
        <taxon>Ascomycota</taxon>
        <taxon>Pezizomycotina</taxon>
        <taxon>Eurotiomycetes</taxon>
        <taxon>Chaetothyriomycetidae</taxon>
        <taxon>Chaetothyriales</taxon>
        <taxon>Chaetothyriales incertae sedis</taxon>
        <taxon>Neophaeococcomyces</taxon>
    </lineage>
</organism>
<evidence type="ECO:0000313" key="1">
    <source>
        <dbReference type="EMBL" id="KAJ9653987.1"/>
    </source>
</evidence>
<evidence type="ECO:0000313" key="2">
    <source>
        <dbReference type="Proteomes" id="UP001172386"/>
    </source>
</evidence>
<reference evidence="1" key="1">
    <citation type="submission" date="2022-10" db="EMBL/GenBank/DDBJ databases">
        <title>Culturing micro-colonial fungi from biological soil crusts in the Mojave desert and describing Neophaeococcomyces mojavensis, and introducing the new genera and species Taxawa tesnikishii.</title>
        <authorList>
            <person name="Kurbessoian T."/>
            <person name="Stajich J.E."/>
        </authorList>
    </citation>
    <scope>NUCLEOTIDE SEQUENCE</scope>
    <source>
        <strain evidence="1">JES_112</strain>
    </source>
</reference>
<accession>A0ACC3A1Y4</accession>
<dbReference type="Proteomes" id="UP001172386">
    <property type="component" value="Unassembled WGS sequence"/>
</dbReference>
<comment type="caution">
    <text evidence="1">The sequence shown here is derived from an EMBL/GenBank/DDBJ whole genome shotgun (WGS) entry which is preliminary data.</text>
</comment>
<sequence>MQSFIKRTRTFLTPSGSSANLAAAGSFRTEKTVTALFPQTDPAVDGDDCLHDCASCVETLPRKWSIDEDDALYGEVKGWQTHLVIGTGKRDWVRDVTDEKGSLMQAVGKVGLELGNGKVMLSASDLPSGHCSMASEWETTTVGKEEEEYPDGGRTRCLVLPRWEWVEGVGTDEAKWLLEEVVGKGITNETPLSDDTSKPKRVSLEKDRDGEFVVQKEEEVEKVTTDVPDMTELSIQEKQPNGDSNSQPVDAQKPPVGISNALKPADVTIKPCQHRAIILMCSHGTRDWRCGKSAPILRREFERHLRPLGLYRDFSDDRPGGVGIYFINHVGGHKYSANVMIYRREGQKKEDAKEETLRDEAVQGIWLARVRPEDCENIVKYTVLQGKLVKPQRQLRGGFDRERGVLSW</sequence>
<keyword evidence="2" id="KW-1185">Reference proteome</keyword>
<name>A0ACC3A1Y4_9EURO</name>
<gene>
    <name evidence="1" type="ORF">H2198_006906</name>
</gene>
<proteinExistence type="predicted"/>
<protein>
    <submittedName>
        <fullName evidence="1">Uncharacterized protein</fullName>
    </submittedName>
</protein>
<dbReference type="EMBL" id="JAPDRQ010000135">
    <property type="protein sequence ID" value="KAJ9653987.1"/>
    <property type="molecule type" value="Genomic_DNA"/>
</dbReference>